<dbReference type="EMBL" id="HF935675">
    <property type="protein sequence ID" value="CCX12034.1"/>
    <property type="molecule type" value="Genomic_DNA"/>
</dbReference>
<keyword evidence="3" id="KW-1185">Reference proteome</keyword>
<feature type="signal peptide" evidence="1">
    <location>
        <begin position="1"/>
        <end position="17"/>
    </location>
</feature>
<protein>
    <recommendedName>
        <fullName evidence="4">Secreted protein</fullName>
    </recommendedName>
</protein>
<organism evidence="2 3">
    <name type="scientific">Pyronema omphalodes (strain CBS 100304)</name>
    <name type="common">Pyronema confluens</name>
    <dbReference type="NCBI Taxonomy" id="1076935"/>
    <lineage>
        <taxon>Eukaryota</taxon>
        <taxon>Fungi</taxon>
        <taxon>Dikarya</taxon>
        <taxon>Ascomycota</taxon>
        <taxon>Pezizomycotina</taxon>
        <taxon>Pezizomycetes</taxon>
        <taxon>Pezizales</taxon>
        <taxon>Pyronemataceae</taxon>
        <taxon>Pyronema</taxon>
    </lineage>
</organism>
<accession>U4LI74</accession>
<sequence length="130" mass="14332">MICIFKTFLLILHTAAAQQPGLGNNPVYFESFWPRPELDGRLGTRQAYTPPLAGLSLTAGNSPERQVINLITYASTYYIVIVNYQKYCSNRRTLIGSRGCHPMPNSGCCACARVSSDLGFIMSRKSGGFM</sequence>
<keyword evidence="1" id="KW-0732">Signal</keyword>
<proteinExistence type="predicted"/>
<gene>
    <name evidence="2" type="ORF">PCON_11628</name>
</gene>
<dbReference type="AlphaFoldDB" id="U4LI74"/>
<evidence type="ECO:0000313" key="3">
    <source>
        <dbReference type="Proteomes" id="UP000018144"/>
    </source>
</evidence>
<evidence type="ECO:0000256" key="1">
    <source>
        <dbReference type="SAM" id="SignalP"/>
    </source>
</evidence>
<name>U4LI74_PYROM</name>
<evidence type="ECO:0008006" key="4">
    <source>
        <dbReference type="Google" id="ProtNLM"/>
    </source>
</evidence>
<reference evidence="2 3" key="1">
    <citation type="journal article" date="2013" name="PLoS Genet.">
        <title>The genome and development-dependent transcriptomes of Pyronema confluens: a window into fungal evolution.</title>
        <authorList>
            <person name="Traeger S."/>
            <person name="Altegoer F."/>
            <person name="Freitag M."/>
            <person name="Gabaldon T."/>
            <person name="Kempken F."/>
            <person name="Kumar A."/>
            <person name="Marcet-Houben M."/>
            <person name="Poggeler S."/>
            <person name="Stajich J.E."/>
            <person name="Nowrousian M."/>
        </authorList>
    </citation>
    <scope>NUCLEOTIDE SEQUENCE [LARGE SCALE GENOMIC DNA]</scope>
    <source>
        <strain evidence="3">CBS 100304</strain>
        <tissue evidence="2">Vegetative mycelium</tissue>
    </source>
</reference>
<evidence type="ECO:0000313" key="2">
    <source>
        <dbReference type="EMBL" id="CCX12034.1"/>
    </source>
</evidence>
<feature type="chain" id="PRO_5004652348" description="Secreted protein" evidence="1">
    <location>
        <begin position="18"/>
        <end position="130"/>
    </location>
</feature>
<dbReference type="Proteomes" id="UP000018144">
    <property type="component" value="Unassembled WGS sequence"/>
</dbReference>